<dbReference type="RefSeq" id="WP_057003314.1">
    <property type="nucleotide sequence ID" value="NZ_LLXQ01000019.1"/>
</dbReference>
<evidence type="ECO:0000313" key="1">
    <source>
        <dbReference type="EMBL" id="ORV96219.1"/>
    </source>
</evidence>
<gene>
    <name evidence="1" type="ORF">AWC14_16855</name>
</gene>
<dbReference type="OrthoDB" id="10011774at2"/>
<dbReference type="EMBL" id="LQPE01000176">
    <property type="protein sequence ID" value="ORV96219.1"/>
    <property type="molecule type" value="Genomic_DNA"/>
</dbReference>
<organism evidence="1 2">
    <name type="scientific">Mycobacterium kyorinense</name>
    <dbReference type="NCBI Taxonomy" id="487514"/>
    <lineage>
        <taxon>Bacteria</taxon>
        <taxon>Bacillati</taxon>
        <taxon>Actinomycetota</taxon>
        <taxon>Actinomycetes</taxon>
        <taxon>Mycobacteriales</taxon>
        <taxon>Mycobacteriaceae</taxon>
        <taxon>Mycobacterium</taxon>
    </lineage>
</organism>
<protein>
    <submittedName>
        <fullName evidence="1">Uncharacterized protein</fullName>
    </submittedName>
</protein>
<reference evidence="1 2" key="1">
    <citation type="submission" date="2016-01" db="EMBL/GenBank/DDBJ databases">
        <title>The new phylogeny of the genus Mycobacterium.</title>
        <authorList>
            <person name="Tarcisio F."/>
            <person name="Conor M."/>
            <person name="Antonella G."/>
            <person name="Elisabetta G."/>
            <person name="Giulia F.S."/>
            <person name="Sara T."/>
            <person name="Anna F."/>
            <person name="Clotilde B."/>
            <person name="Roberto B."/>
            <person name="Veronica D.S."/>
            <person name="Fabio R."/>
            <person name="Monica P."/>
            <person name="Olivier J."/>
            <person name="Enrico T."/>
            <person name="Nicola S."/>
        </authorList>
    </citation>
    <scope>NUCLEOTIDE SEQUENCE [LARGE SCALE GENOMIC DNA]</scope>
    <source>
        <strain evidence="1 2">DSM 45166</strain>
    </source>
</reference>
<name>A0A1X1XBM0_9MYCO</name>
<dbReference type="Proteomes" id="UP000193487">
    <property type="component" value="Unassembled WGS sequence"/>
</dbReference>
<dbReference type="AlphaFoldDB" id="A0A1X1XBM0"/>
<comment type="caution">
    <text evidence="1">The sequence shown here is derived from an EMBL/GenBank/DDBJ whole genome shotgun (WGS) entry which is preliminary data.</text>
</comment>
<evidence type="ECO:0000313" key="2">
    <source>
        <dbReference type="Proteomes" id="UP000193487"/>
    </source>
</evidence>
<keyword evidence="2" id="KW-1185">Reference proteome</keyword>
<accession>A0A1X1XBM0</accession>
<proteinExistence type="predicted"/>
<sequence>MTGGLPGIKAEAQKVAANIGEAARRYAETDAAIAAKIRRLVFPALDDEPGQGHIQGVGFRPAPRGPITWCLQPGRAEGKWRCSVLYPDGHIDIYWSWTDDTGGSLP</sequence>